<keyword evidence="11" id="KW-0325">Glycoprotein</keyword>
<feature type="transmembrane region" description="Helical" evidence="13">
    <location>
        <begin position="1005"/>
        <end position="1023"/>
    </location>
</feature>
<feature type="transmembrane region" description="Helical" evidence="13">
    <location>
        <begin position="68"/>
        <end position="86"/>
    </location>
</feature>
<dbReference type="OrthoDB" id="6500128at2759"/>
<evidence type="ECO:0000256" key="10">
    <source>
        <dbReference type="ARBA" id="ARBA00023136"/>
    </source>
</evidence>
<dbReference type="GO" id="GO:0016887">
    <property type="term" value="F:ATP hydrolysis activity"/>
    <property type="evidence" value="ECO:0007669"/>
    <property type="project" value="InterPro"/>
</dbReference>
<evidence type="ECO:0000256" key="1">
    <source>
        <dbReference type="ARBA" id="ARBA00004651"/>
    </source>
</evidence>
<evidence type="ECO:0000256" key="2">
    <source>
        <dbReference type="ARBA" id="ARBA00009726"/>
    </source>
</evidence>
<dbReference type="FunFam" id="3.40.50.300:FF:002145">
    <property type="entry name" value="ABC transporter (MsbA subfamily)"/>
    <property type="match status" value="1"/>
</dbReference>
<keyword evidence="16" id="KW-0378">Hydrolase</keyword>
<feature type="domain" description="ABC transmembrane type-1" evidence="15">
    <location>
        <begin position="780"/>
        <end position="1056"/>
    </location>
</feature>
<evidence type="ECO:0000313" key="17">
    <source>
        <dbReference type="Proteomes" id="UP000717696"/>
    </source>
</evidence>
<dbReference type="Proteomes" id="UP000717696">
    <property type="component" value="Unassembled WGS sequence"/>
</dbReference>
<dbReference type="Gene3D" id="3.40.50.300">
    <property type="entry name" value="P-loop containing nucleotide triphosphate hydrolases"/>
    <property type="match status" value="2"/>
</dbReference>
<dbReference type="Pfam" id="PF00664">
    <property type="entry name" value="ABC_membrane"/>
    <property type="match status" value="2"/>
</dbReference>
<dbReference type="FunFam" id="1.20.1560.10:FF:000013">
    <property type="entry name" value="ABC transporter C family member 2"/>
    <property type="match status" value="1"/>
</dbReference>
<dbReference type="InterPro" id="IPR003439">
    <property type="entry name" value="ABC_transporter-like_ATP-bd"/>
</dbReference>
<evidence type="ECO:0000259" key="15">
    <source>
        <dbReference type="PROSITE" id="PS50929"/>
    </source>
</evidence>
<dbReference type="GO" id="GO:0005886">
    <property type="term" value="C:plasma membrane"/>
    <property type="evidence" value="ECO:0007669"/>
    <property type="project" value="UniProtKB-SubCell"/>
</dbReference>
<dbReference type="InterPro" id="IPR050173">
    <property type="entry name" value="ABC_transporter_C-like"/>
</dbReference>
<name>A0A9P9IY17_9HYPO</name>
<dbReference type="PROSITE" id="PS00211">
    <property type="entry name" value="ABC_TRANSPORTER_1"/>
    <property type="match status" value="2"/>
</dbReference>
<feature type="domain" description="ABC transmembrane type-1" evidence="15">
    <location>
        <begin position="173"/>
        <end position="454"/>
    </location>
</feature>
<feature type="domain" description="ABC transporter" evidence="14">
    <location>
        <begin position="485"/>
        <end position="714"/>
    </location>
</feature>
<feature type="transmembrane region" description="Helical" evidence="13">
    <location>
        <begin position="772"/>
        <end position="798"/>
    </location>
</feature>
<comment type="caution">
    <text evidence="16">The sequence shown here is derived from an EMBL/GenBank/DDBJ whole genome shotgun (WGS) entry which is preliminary data.</text>
</comment>
<feature type="transmembrane region" description="Helical" evidence="13">
    <location>
        <begin position="285"/>
        <end position="305"/>
    </location>
</feature>
<comment type="subcellular location">
    <subcellularLocation>
        <location evidence="1">Cell membrane</location>
        <topology evidence="1">Multi-pass membrane protein</topology>
    </subcellularLocation>
</comment>
<protein>
    <submittedName>
        <fullName evidence="16">P-loop containing nucleoside triphosphate hydrolase protein</fullName>
    </submittedName>
</protein>
<evidence type="ECO:0000259" key="14">
    <source>
        <dbReference type="PROSITE" id="PS50893"/>
    </source>
</evidence>
<organism evidence="16 17">
    <name type="scientific">Dactylonectria estremocensis</name>
    <dbReference type="NCBI Taxonomy" id="1079267"/>
    <lineage>
        <taxon>Eukaryota</taxon>
        <taxon>Fungi</taxon>
        <taxon>Dikarya</taxon>
        <taxon>Ascomycota</taxon>
        <taxon>Pezizomycotina</taxon>
        <taxon>Sordariomycetes</taxon>
        <taxon>Hypocreomycetidae</taxon>
        <taxon>Hypocreales</taxon>
        <taxon>Nectriaceae</taxon>
        <taxon>Dactylonectria</taxon>
    </lineage>
</organism>
<dbReference type="GO" id="GO:0140359">
    <property type="term" value="F:ABC-type transporter activity"/>
    <property type="evidence" value="ECO:0007669"/>
    <property type="project" value="InterPro"/>
</dbReference>
<evidence type="ECO:0000256" key="13">
    <source>
        <dbReference type="SAM" id="Phobius"/>
    </source>
</evidence>
<feature type="domain" description="ABC transporter" evidence="14">
    <location>
        <begin position="1097"/>
        <end position="1330"/>
    </location>
</feature>
<dbReference type="InterPro" id="IPR011527">
    <property type="entry name" value="ABC1_TM_dom"/>
</dbReference>
<keyword evidence="7" id="KW-0547">Nucleotide-binding</keyword>
<keyword evidence="8" id="KW-0067">ATP-binding</keyword>
<evidence type="ECO:0000256" key="11">
    <source>
        <dbReference type="ARBA" id="ARBA00023180"/>
    </source>
</evidence>
<dbReference type="PROSITE" id="PS50929">
    <property type="entry name" value="ABC_TM1F"/>
    <property type="match status" value="2"/>
</dbReference>
<dbReference type="Gene3D" id="1.20.1560.10">
    <property type="entry name" value="ABC transporter type 1, transmembrane domain"/>
    <property type="match status" value="2"/>
</dbReference>
<dbReference type="CDD" id="cd18596">
    <property type="entry name" value="ABC_6TM_VMR1_D1_like"/>
    <property type="match status" value="1"/>
</dbReference>
<keyword evidence="6" id="KW-0677">Repeat</keyword>
<feature type="transmembrane region" description="Helical" evidence="13">
    <location>
        <begin position="1029"/>
        <end position="1050"/>
    </location>
</feature>
<dbReference type="InterPro" id="IPR027417">
    <property type="entry name" value="P-loop_NTPase"/>
</dbReference>
<sequence>MHYHEYVSTGSETEVRNCRFGVGLGFHHLANYFSLSVLAFVTIPTDVYPLVVVRGIQSNAALNRIHTIYLIGVMGASLILPLITPAHNRMEEYEAPLHPSATCSPIVRWWTYGWISPFVAAAYANHGDATLISIPVLTPKSSPSVWASRLRDTRMKTGSTARAVWTLFRPRLAAMATFMVLCGFAEFIGAVGLRSLLQYLEGSNSKGAFQPWFAAILFGVSPVIRGLCMQTFESFSTDAICHFKSMVTSTIYDKLLRQKPGVRSDSGKITNHVAADLDKISVLRYSVMAGFMVPVEVAVASVLLYQTMGWSYVPGLVIILATRIPISWYVSQYQGHAQSVVMAAIDARVRRVSEVVKGLQTVQMLGQAMAFRAWIDEKRETELLAIWAKMKIVVASDTLSAGFVLVPLVVSLGLYTMFAGLPLTPTVVFTVVSIFNTIKNMMSLAVIGVSTYAHAMVSLRRVLAFLDDELSQSDDGLTKAIENRYTDEEVEETQSVFGALNATLQNVSFNLVRGGLNVITGKTGSGKSTLLKGLFSEAHVSQGELGVRSSLFEKVSYAGQSPWLQQGTIRENILFGSPYSERRYQETIKSTGLEIDLKNLSEGDDTIVGERGQSLSGGQRARVAMARAIFADTQMVLLDDVLSALDATTSRIVVDECILGDVMKGRTIVLVTEDARCCQAADLLLGLQDETATRMVTQDENAPKASKIPSVTVSETEASEGTLDTLLEVSELSEPSSSSTDKTRPKNSEKLITGLIGRVYILKYMRLFGSPAFLCLFCSLALSSQGADVLLSFWLTIWSGKYEHETSQQERSKSLSYLMVYTSIGALQISLVCISSLIFFYGALRASRTEHSRMMASVLGATFTWVTTTPGGWILNRFSSDMFSLDNTITELLKQVLENFLAIGFRLAAVSSALPSFILPAVALLGLGMYIGQVYLHGSTAAKRLYAAGLSPIIIGLTDVISGIEVIRAHRVETAFQDQFLQSLEHYLRGWEAVSATQRWLAVRMDFMAGLISLLTATLALSSKNTSPAIIGFSMTSSTTLCTALLYIVYLSSVLQVEMNCFQRIEEYIHTIPQEQSVAEQEVMSHNLIGWPQNGNVEIQNVTAGYTIDGDAVLSNINLEAKPGQRIAIVGRSGSGKSSLAATLLRLTQKFQGRIFIDGVDIDTVEVHELRQRICFIPQNPTLFTGSLRFNLDFSGTIPEQVLQKVLKDVLGDLAATKHWHLDKQIEADGANLSQGERQLIAMARALVTDARVVLIDEATANLDAESEKRIQRLLKERFSHKTLIAIAHRLESVAQFDWVYVMDQGNIVEQGDPWHLKAQEGGEFWKLWQATRD</sequence>
<feature type="region of interest" description="Disordered" evidence="12">
    <location>
        <begin position="696"/>
        <end position="719"/>
    </location>
</feature>
<gene>
    <name evidence="16" type="ORF">B0J13DRAFT_639200</name>
</gene>
<dbReference type="InterPro" id="IPR003593">
    <property type="entry name" value="AAA+_ATPase"/>
</dbReference>
<reference evidence="16" key="1">
    <citation type="journal article" date="2021" name="Nat. Commun.">
        <title>Genetic determinants of endophytism in the Arabidopsis root mycobiome.</title>
        <authorList>
            <person name="Mesny F."/>
            <person name="Miyauchi S."/>
            <person name="Thiergart T."/>
            <person name="Pickel B."/>
            <person name="Atanasova L."/>
            <person name="Karlsson M."/>
            <person name="Huettel B."/>
            <person name="Barry K.W."/>
            <person name="Haridas S."/>
            <person name="Chen C."/>
            <person name="Bauer D."/>
            <person name="Andreopoulos W."/>
            <person name="Pangilinan J."/>
            <person name="LaButti K."/>
            <person name="Riley R."/>
            <person name="Lipzen A."/>
            <person name="Clum A."/>
            <person name="Drula E."/>
            <person name="Henrissat B."/>
            <person name="Kohler A."/>
            <person name="Grigoriev I.V."/>
            <person name="Martin F.M."/>
            <person name="Hacquard S."/>
        </authorList>
    </citation>
    <scope>NUCLEOTIDE SEQUENCE</scope>
    <source>
        <strain evidence="16">MPI-CAGE-AT-0021</strain>
    </source>
</reference>
<feature type="transmembrane region" description="Helical" evidence="13">
    <location>
        <begin position="399"/>
        <end position="421"/>
    </location>
</feature>
<dbReference type="GO" id="GO:0005524">
    <property type="term" value="F:ATP binding"/>
    <property type="evidence" value="ECO:0007669"/>
    <property type="project" value="UniProtKB-KW"/>
</dbReference>
<dbReference type="GO" id="GO:0005737">
    <property type="term" value="C:cytoplasm"/>
    <property type="evidence" value="ECO:0007669"/>
    <property type="project" value="UniProtKB-ARBA"/>
</dbReference>
<dbReference type="Pfam" id="PF00005">
    <property type="entry name" value="ABC_tran"/>
    <property type="match status" value="2"/>
</dbReference>
<dbReference type="SUPFAM" id="SSF90123">
    <property type="entry name" value="ABC transporter transmembrane region"/>
    <property type="match status" value="2"/>
</dbReference>
<evidence type="ECO:0000256" key="3">
    <source>
        <dbReference type="ARBA" id="ARBA00022448"/>
    </source>
</evidence>
<dbReference type="EMBL" id="JAGMUU010000014">
    <property type="protein sequence ID" value="KAH7139983.1"/>
    <property type="molecule type" value="Genomic_DNA"/>
</dbReference>
<evidence type="ECO:0000256" key="6">
    <source>
        <dbReference type="ARBA" id="ARBA00022737"/>
    </source>
</evidence>
<comment type="similarity">
    <text evidence="2">Belongs to the ABC transporter superfamily. ABCC family. Conjugate transporter (TC 3.A.1.208) subfamily.</text>
</comment>
<keyword evidence="3" id="KW-0813">Transport</keyword>
<evidence type="ECO:0000256" key="4">
    <source>
        <dbReference type="ARBA" id="ARBA00022475"/>
    </source>
</evidence>
<evidence type="ECO:0000256" key="8">
    <source>
        <dbReference type="ARBA" id="ARBA00022840"/>
    </source>
</evidence>
<feature type="transmembrane region" description="Helical" evidence="13">
    <location>
        <begin position="917"/>
        <end position="936"/>
    </location>
</feature>
<keyword evidence="5 13" id="KW-0812">Transmembrane</keyword>
<keyword evidence="10 13" id="KW-0472">Membrane</keyword>
<dbReference type="SUPFAM" id="SSF52540">
    <property type="entry name" value="P-loop containing nucleoside triphosphate hydrolases"/>
    <property type="match status" value="2"/>
</dbReference>
<dbReference type="SMART" id="SM00382">
    <property type="entry name" value="AAA"/>
    <property type="match status" value="2"/>
</dbReference>
<feature type="transmembrane region" description="Helical" evidence="13">
    <location>
        <begin position="209"/>
        <end position="228"/>
    </location>
</feature>
<dbReference type="PANTHER" id="PTHR24223:SF464">
    <property type="entry name" value="ABC-TYPE TRANSPORTER CICA"/>
    <property type="match status" value="1"/>
</dbReference>
<feature type="transmembrane region" description="Helical" evidence="13">
    <location>
        <begin position="856"/>
        <end position="875"/>
    </location>
</feature>
<evidence type="ECO:0000256" key="12">
    <source>
        <dbReference type="SAM" id="MobiDB-lite"/>
    </source>
</evidence>
<proteinExistence type="inferred from homology"/>
<dbReference type="InterPro" id="IPR036640">
    <property type="entry name" value="ABC1_TM_sf"/>
</dbReference>
<feature type="transmembrane region" description="Helical" evidence="13">
    <location>
        <begin position="311"/>
        <end position="330"/>
    </location>
</feature>
<keyword evidence="4" id="KW-1003">Cell membrane</keyword>
<feature type="transmembrane region" description="Helical" evidence="13">
    <location>
        <begin position="172"/>
        <end position="197"/>
    </location>
</feature>
<feature type="transmembrane region" description="Helical" evidence="13">
    <location>
        <begin position="427"/>
        <end position="453"/>
    </location>
</feature>
<keyword evidence="9 13" id="KW-1133">Transmembrane helix</keyword>
<dbReference type="PANTHER" id="PTHR24223">
    <property type="entry name" value="ATP-BINDING CASSETTE SUB-FAMILY C"/>
    <property type="match status" value="1"/>
</dbReference>
<evidence type="ECO:0000256" key="7">
    <source>
        <dbReference type="ARBA" id="ARBA00022741"/>
    </source>
</evidence>
<dbReference type="PROSITE" id="PS50893">
    <property type="entry name" value="ABC_TRANSPORTER_2"/>
    <property type="match status" value="2"/>
</dbReference>
<accession>A0A9P9IY17</accession>
<keyword evidence="17" id="KW-1185">Reference proteome</keyword>
<dbReference type="CDD" id="cd03244">
    <property type="entry name" value="ABCC_MRP_domain2"/>
    <property type="match status" value="1"/>
</dbReference>
<feature type="transmembrane region" description="Helical" evidence="13">
    <location>
        <begin position="818"/>
        <end position="844"/>
    </location>
</feature>
<dbReference type="CDD" id="cd18604">
    <property type="entry name" value="ABC_6TM_VMR1_D2_like"/>
    <property type="match status" value="1"/>
</dbReference>
<evidence type="ECO:0000256" key="5">
    <source>
        <dbReference type="ARBA" id="ARBA00022692"/>
    </source>
</evidence>
<dbReference type="InterPro" id="IPR017871">
    <property type="entry name" value="ABC_transporter-like_CS"/>
</dbReference>
<evidence type="ECO:0000256" key="9">
    <source>
        <dbReference type="ARBA" id="ARBA00022989"/>
    </source>
</evidence>
<evidence type="ECO:0000313" key="16">
    <source>
        <dbReference type="EMBL" id="KAH7139983.1"/>
    </source>
</evidence>